<organism evidence="1 2">
    <name type="scientific">Morus notabilis</name>
    <dbReference type="NCBI Taxonomy" id="981085"/>
    <lineage>
        <taxon>Eukaryota</taxon>
        <taxon>Viridiplantae</taxon>
        <taxon>Streptophyta</taxon>
        <taxon>Embryophyta</taxon>
        <taxon>Tracheophyta</taxon>
        <taxon>Spermatophyta</taxon>
        <taxon>Magnoliopsida</taxon>
        <taxon>eudicotyledons</taxon>
        <taxon>Gunneridae</taxon>
        <taxon>Pentapetalae</taxon>
        <taxon>rosids</taxon>
        <taxon>fabids</taxon>
        <taxon>Rosales</taxon>
        <taxon>Moraceae</taxon>
        <taxon>Moreae</taxon>
        <taxon>Morus</taxon>
    </lineage>
</organism>
<name>W9R6P0_9ROSA</name>
<accession>W9R6P0</accession>
<protein>
    <submittedName>
        <fullName evidence="1">Uncharacterized protein</fullName>
    </submittedName>
</protein>
<evidence type="ECO:0000313" key="2">
    <source>
        <dbReference type="Proteomes" id="UP000030645"/>
    </source>
</evidence>
<dbReference type="Proteomes" id="UP000030645">
    <property type="component" value="Unassembled WGS sequence"/>
</dbReference>
<reference evidence="2" key="1">
    <citation type="submission" date="2013-01" db="EMBL/GenBank/DDBJ databases">
        <title>Draft Genome Sequence of a Mulberry Tree, Morus notabilis C.K. Schneid.</title>
        <authorList>
            <person name="He N."/>
            <person name="Zhao S."/>
        </authorList>
    </citation>
    <scope>NUCLEOTIDE SEQUENCE</scope>
</reference>
<sequence>MRNEDIADLMKAMEASFKQHSDEQLAKFSLILEQHMAITDQRFSQLAQLPPPPATSELRSGIGGHGGAI</sequence>
<keyword evidence="2" id="KW-1185">Reference proteome</keyword>
<dbReference type="AlphaFoldDB" id="W9R6P0"/>
<proteinExistence type="predicted"/>
<dbReference type="EMBL" id="KE344275">
    <property type="protein sequence ID" value="EXB55973.1"/>
    <property type="molecule type" value="Genomic_DNA"/>
</dbReference>
<gene>
    <name evidence="1" type="ORF">L484_018759</name>
</gene>
<evidence type="ECO:0000313" key="1">
    <source>
        <dbReference type="EMBL" id="EXB55973.1"/>
    </source>
</evidence>